<dbReference type="PANTHER" id="PTHR46310">
    <property type="entry name" value="AMIDASE 1"/>
    <property type="match status" value="1"/>
</dbReference>
<dbReference type="OrthoDB" id="5423360at2759"/>
<dbReference type="InterPro" id="IPR058329">
    <property type="entry name" value="Arp1_N"/>
</dbReference>
<proteinExistence type="predicted"/>
<keyword evidence="4" id="KW-1185">Reference proteome</keyword>
<feature type="domain" description="Amidase" evidence="1">
    <location>
        <begin position="178"/>
        <end position="355"/>
    </location>
</feature>
<protein>
    <submittedName>
        <fullName evidence="3">Amidase signature domain-containing protein</fullName>
    </submittedName>
</protein>
<evidence type="ECO:0000259" key="1">
    <source>
        <dbReference type="Pfam" id="PF01425"/>
    </source>
</evidence>
<feature type="domain" description="Scytalone dehydratase-like protein Arp1 N-terminal" evidence="2">
    <location>
        <begin position="24"/>
        <end position="131"/>
    </location>
</feature>
<dbReference type="Proteomes" id="UP000070501">
    <property type="component" value="Unassembled WGS sequence"/>
</dbReference>
<name>A0A136J8X6_9PEZI</name>
<dbReference type="EMBL" id="KQ964248">
    <property type="protein sequence ID" value="KXJ93611.1"/>
    <property type="molecule type" value="Genomic_DNA"/>
</dbReference>
<dbReference type="Pfam" id="PF26053">
    <property type="entry name" value="DUF8016"/>
    <property type="match status" value="1"/>
</dbReference>
<dbReference type="InParanoid" id="A0A136J8X6"/>
<dbReference type="Pfam" id="PF01425">
    <property type="entry name" value="Amidase"/>
    <property type="match status" value="1"/>
</dbReference>
<gene>
    <name evidence="3" type="ORF">Micbo1qcDRAFT_203674</name>
</gene>
<reference evidence="4" key="1">
    <citation type="submission" date="2016-02" db="EMBL/GenBank/DDBJ databases">
        <title>Draft genome sequence of Microdochium bolleyi, a fungal endophyte of beachgrass.</title>
        <authorList>
            <consortium name="DOE Joint Genome Institute"/>
            <person name="David A.S."/>
            <person name="May G."/>
            <person name="Haridas S."/>
            <person name="Lim J."/>
            <person name="Wang M."/>
            <person name="Labutti K."/>
            <person name="Lipzen A."/>
            <person name="Barry K."/>
            <person name="Grigoriev I.V."/>
        </authorList>
    </citation>
    <scope>NUCLEOTIDE SEQUENCE [LARGE SCALE GENOMIC DNA]</scope>
    <source>
        <strain evidence="4">J235TASD1</strain>
    </source>
</reference>
<dbReference type="InterPro" id="IPR036928">
    <property type="entry name" value="AS_sf"/>
</dbReference>
<organism evidence="3 4">
    <name type="scientific">Microdochium bolleyi</name>
    <dbReference type="NCBI Taxonomy" id="196109"/>
    <lineage>
        <taxon>Eukaryota</taxon>
        <taxon>Fungi</taxon>
        <taxon>Dikarya</taxon>
        <taxon>Ascomycota</taxon>
        <taxon>Pezizomycotina</taxon>
        <taxon>Sordariomycetes</taxon>
        <taxon>Xylariomycetidae</taxon>
        <taxon>Xylariales</taxon>
        <taxon>Microdochiaceae</taxon>
        <taxon>Microdochium</taxon>
    </lineage>
</organism>
<evidence type="ECO:0000259" key="2">
    <source>
        <dbReference type="Pfam" id="PF26053"/>
    </source>
</evidence>
<dbReference type="InterPro" id="IPR023631">
    <property type="entry name" value="Amidase_dom"/>
</dbReference>
<dbReference type="STRING" id="196109.A0A136J8X6"/>
<dbReference type="AlphaFoldDB" id="A0A136J8X6"/>
<dbReference type="SUPFAM" id="SSF75304">
    <property type="entry name" value="Amidase signature (AS) enzymes"/>
    <property type="match status" value="1"/>
</dbReference>
<dbReference type="Gene3D" id="3.90.1300.10">
    <property type="entry name" value="Amidase signature (AS) domain"/>
    <property type="match status" value="1"/>
</dbReference>
<dbReference type="PANTHER" id="PTHR46310:SF7">
    <property type="entry name" value="AMIDASE 1"/>
    <property type="match status" value="1"/>
</dbReference>
<evidence type="ECO:0000313" key="4">
    <source>
        <dbReference type="Proteomes" id="UP000070501"/>
    </source>
</evidence>
<evidence type="ECO:0000313" key="3">
    <source>
        <dbReference type="EMBL" id="KXJ93611.1"/>
    </source>
</evidence>
<sequence>MITPEGMSIAINNISYHVHTEAVGRLSSCSQPRGFDLVPITIFDVDQPGCSAETLQQLIASYLQKNNVFSQGFLHGVYLRSKNVNMTLPATTADSGIAYVRSITSATFNAPAGPYILAQATGEVYVPYRLYSDFMGAFHQGVIAAADGQHFLPLRSAIAGSSAMTVGVPSRLYYTPTAEKPLAGVRLGIKDIYDLNGIKTGAGSRAYYSIYPEASATADPVQGLIEAGAIVIGKMKTTQFAGPENARDAIDYQAPFNPRGDGYQEVGSSSSGPASGMASYEWLDLALGSDTGGSIRVPAENNGLFGNRPSHGMVSLGHTVPLASQYDTAGFLVRDPKLWKTACRAMYSGLTSNYTKLPSKVITYQFPLGDDGTVLSPAQKMIADFVNKVSKHLSASTSTYNLSSNWAQTRPAGTPENYDEMLNTTWAILSAQEQIQSVRNRLFANYGAQYNGRQPFVNPSTNGSWHWGAGFPDLIDEAISNKTIFMNWWNSVALPHNQETCSDSLFMYVFNNADQPAYRSTYSASVISTPEGIPGVLLGLNTGFISPMAGNPDFVVPVGQVVYKSTITQHEELLPVSVRIMAARGCDLMLLDLINELVDAGIIPQVKTGSTLQGGPIYV</sequence>
<accession>A0A136J8X6</accession>